<gene>
    <name evidence="1" type="ORF">TRAPUB_9747</name>
</gene>
<name>A0A1M2W1I3_TRAPU</name>
<dbReference type="EMBL" id="MNAD01000371">
    <property type="protein sequence ID" value="OJT13711.1"/>
    <property type="molecule type" value="Genomic_DNA"/>
</dbReference>
<keyword evidence="2" id="KW-1185">Reference proteome</keyword>
<comment type="caution">
    <text evidence="1">The sequence shown here is derived from an EMBL/GenBank/DDBJ whole genome shotgun (WGS) entry which is preliminary data.</text>
</comment>
<proteinExistence type="predicted"/>
<reference evidence="1 2" key="1">
    <citation type="submission" date="2016-10" db="EMBL/GenBank/DDBJ databases">
        <title>Genome sequence of the basidiomycete white-rot fungus Trametes pubescens.</title>
        <authorList>
            <person name="Makela M.R."/>
            <person name="Granchi Z."/>
            <person name="Peng M."/>
            <person name="De Vries R.P."/>
            <person name="Grigoriev I."/>
            <person name="Riley R."/>
            <person name="Hilden K."/>
        </authorList>
    </citation>
    <scope>NUCLEOTIDE SEQUENCE [LARGE SCALE GENOMIC DNA]</scope>
    <source>
        <strain evidence="1 2">FBCC735</strain>
    </source>
</reference>
<evidence type="ECO:0000313" key="2">
    <source>
        <dbReference type="Proteomes" id="UP000184267"/>
    </source>
</evidence>
<organism evidence="1 2">
    <name type="scientific">Trametes pubescens</name>
    <name type="common">White-rot fungus</name>
    <dbReference type="NCBI Taxonomy" id="154538"/>
    <lineage>
        <taxon>Eukaryota</taxon>
        <taxon>Fungi</taxon>
        <taxon>Dikarya</taxon>
        <taxon>Basidiomycota</taxon>
        <taxon>Agaricomycotina</taxon>
        <taxon>Agaricomycetes</taxon>
        <taxon>Polyporales</taxon>
        <taxon>Polyporaceae</taxon>
        <taxon>Trametes</taxon>
    </lineage>
</organism>
<accession>A0A1M2W1I3</accession>
<dbReference type="Proteomes" id="UP000184267">
    <property type="component" value="Unassembled WGS sequence"/>
</dbReference>
<sequence>MSHAEKMHWIAPAHAELTFVGDRVNLFEARWAQKTMIIHCSSRVGNACGGQCNAYNGGAMCLAAPDVNCFSATMDIGFCNQASSRRGGICTELVNSIQQLSNKFCRAPN</sequence>
<dbReference type="AlphaFoldDB" id="A0A1M2W1I3"/>
<evidence type="ECO:0000313" key="1">
    <source>
        <dbReference type="EMBL" id="OJT13711.1"/>
    </source>
</evidence>
<protein>
    <submittedName>
        <fullName evidence="1">Uncharacterized protein</fullName>
    </submittedName>
</protein>